<name>I4HED1_MICAE</name>
<comment type="caution">
    <text evidence="1">The sequence shown here is derived from an EMBL/GenBank/DDBJ whole genome shotgun (WGS) entry which is preliminary data.</text>
</comment>
<protein>
    <submittedName>
        <fullName evidence="1">Uncharacterized protein</fullName>
    </submittedName>
</protein>
<dbReference type="AlphaFoldDB" id="I4HED1"/>
<reference evidence="1 2" key="1">
    <citation type="submission" date="2012-04" db="EMBL/GenBank/DDBJ databases">
        <authorList>
            <person name="Genoscope - CEA"/>
        </authorList>
    </citation>
    <scope>NUCLEOTIDE SEQUENCE [LARGE SCALE GENOMIC DNA]</scope>
    <source>
        <strain evidence="1 2">9807</strain>
    </source>
</reference>
<dbReference type="EMBL" id="CAIM01000679">
    <property type="protein sequence ID" value="CCI20405.1"/>
    <property type="molecule type" value="Genomic_DNA"/>
</dbReference>
<dbReference type="Proteomes" id="UP000003613">
    <property type="component" value="Unassembled WGS sequence"/>
</dbReference>
<dbReference type="RefSeq" id="WP_002785648.1">
    <property type="nucleotide sequence ID" value="NZ_HE973319.1"/>
</dbReference>
<evidence type="ECO:0000313" key="2">
    <source>
        <dbReference type="Proteomes" id="UP000003613"/>
    </source>
</evidence>
<accession>I4HED1</accession>
<sequence>MVVCRLNYAQISLAEQLTINSQLIKTPPINEGELWDFIDGIRRLLWFLFLKRRTTENHTLPIKNCILSYIFINIYIPLRQASLARLRAIAFYLLVFNNADDKS</sequence>
<dbReference type="HOGENOM" id="CLU_2260505_0_0_3"/>
<proteinExistence type="predicted"/>
<gene>
    <name evidence="1" type="ORF">MICAF_710005</name>
</gene>
<evidence type="ECO:0000313" key="1">
    <source>
        <dbReference type="EMBL" id="CCI20405.1"/>
    </source>
</evidence>
<organism evidence="1 2">
    <name type="scientific">Microcystis aeruginosa PCC 9807</name>
    <dbReference type="NCBI Taxonomy" id="1160283"/>
    <lineage>
        <taxon>Bacteria</taxon>
        <taxon>Bacillati</taxon>
        <taxon>Cyanobacteriota</taxon>
        <taxon>Cyanophyceae</taxon>
        <taxon>Oscillatoriophycideae</taxon>
        <taxon>Chroococcales</taxon>
        <taxon>Microcystaceae</taxon>
        <taxon>Microcystis</taxon>
    </lineage>
</organism>